<dbReference type="GO" id="GO:0022627">
    <property type="term" value="C:cytosolic small ribosomal subunit"/>
    <property type="evidence" value="ECO:0007669"/>
    <property type="project" value="TreeGrafter"/>
</dbReference>
<dbReference type="NCBIfam" id="NF007780">
    <property type="entry name" value="PRK10470.1"/>
    <property type="match status" value="1"/>
</dbReference>
<evidence type="ECO:0000256" key="2">
    <source>
        <dbReference type="ARBA" id="ARBA00038434"/>
    </source>
</evidence>
<dbReference type="AlphaFoldDB" id="A0A0N0IC59"/>
<reference evidence="6 7" key="1">
    <citation type="submission" date="2015-07" db="EMBL/GenBank/DDBJ databases">
        <title>ATOL: Assembling a taxonomically balanced genome-scale reconstruction of the evolutionary history of the Enterobacteriaceae.</title>
        <authorList>
            <person name="Plunkett G.III."/>
            <person name="Neeno-Eckwall E.C."/>
            <person name="Glasner J.D."/>
            <person name="Perna N.T."/>
        </authorList>
    </citation>
    <scope>NUCLEOTIDE SEQUENCE [LARGE SCALE GENOMIC DNA]</scope>
    <source>
        <strain evidence="6 7">ATCC 35017</strain>
    </source>
</reference>
<dbReference type="InterPro" id="IPR036567">
    <property type="entry name" value="RHF-like"/>
</dbReference>
<dbReference type="GO" id="GO:0045900">
    <property type="term" value="P:negative regulation of translational elongation"/>
    <property type="evidence" value="ECO:0007669"/>
    <property type="project" value="TreeGrafter"/>
</dbReference>
<comment type="subunit">
    <text evidence="3">Associates exclusively with 100S ribosomes, which are dimers of 70S ribosomes.</text>
</comment>
<proteinExistence type="inferred from homology"/>
<dbReference type="OrthoDB" id="9795980at2"/>
<dbReference type="FunFam" id="3.30.160.100:FF:000001">
    <property type="entry name" value="Ribosome hibernation promoting factor"/>
    <property type="match status" value="1"/>
</dbReference>
<dbReference type="InterPro" id="IPR050574">
    <property type="entry name" value="HPF/YfiA_ribosome-assoc"/>
</dbReference>
<dbReference type="GO" id="GO:0043024">
    <property type="term" value="F:ribosomal small subunit binding"/>
    <property type="evidence" value="ECO:0007669"/>
    <property type="project" value="TreeGrafter"/>
</dbReference>
<organism evidence="6 7">
    <name type="scientific">Moellerella wisconsensis ATCC 35017</name>
    <dbReference type="NCBI Taxonomy" id="1354267"/>
    <lineage>
        <taxon>Bacteria</taxon>
        <taxon>Pseudomonadati</taxon>
        <taxon>Pseudomonadota</taxon>
        <taxon>Gammaproteobacteria</taxon>
        <taxon>Enterobacterales</taxon>
        <taxon>Morganellaceae</taxon>
        <taxon>Moellerella</taxon>
    </lineage>
</organism>
<dbReference type="Pfam" id="PF02482">
    <property type="entry name" value="Ribosomal_S30AE"/>
    <property type="match status" value="1"/>
</dbReference>
<dbReference type="Proteomes" id="UP000053226">
    <property type="component" value="Unassembled WGS sequence"/>
</dbReference>
<protein>
    <recommendedName>
        <fullName evidence="4">Ribosome hibernation promoting factor</fullName>
    </recommendedName>
    <alternativeName>
        <fullName evidence="5">Hibernation factor HPF</fullName>
    </alternativeName>
</protein>
<gene>
    <name evidence="6" type="ORF">M992_0180</name>
</gene>
<evidence type="ECO:0000256" key="1">
    <source>
        <dbReference type="ARBA" id="ARBA00022845"/>
    </source>
</evidence>
<dbReference type="SUPFAM" id="SSF69754">
    <property type="entry name" value="Ribosome binding protein Y (YfiA homologue)"/>
    <property type="match status" value="1"/>
</dbReference>
<sequence length="95" mass="10836">MEFQITGQNIEITSALRETVEKKCKKLEQLFDRINGIQVILKVEKLNQIAEATVQVNAADLHASAESSDMYAAIDMLVDKLSRQITKHKEKLRQH</sequence>
<comment type="similarity">
    <text evidence="2">Belongs to the HPF/YfiA ribosome-associated protein family. Short HPF subfamily.</text>
</comment>
<evidence type="ECO:0000256" key="4">
    <source>
        <dbReference type="ARBA" id="ARBA00041148"/>
    </source>
</evidence>
<dbReference type="PANTHER" id="PTHR33231">
    <property type="entry name" value="30S RIBOSOMAL PROTEIN"/>
    <property type="match status" value="1"/>
</dbReference>
<dbReference type="RefSeq" id="WP_053906982.1">
    <property type="nucleotide sequence ID" value="NZ_CAWMUS010000002.1"/>
</dbReference>
<dbReference type="InterPro" id="IPR003489">
    <property type="entry name" value="RHF/RaiA"/>
</dbReference>
<dbReference type="PANTHER" id="PTHR33231:SF1">
    <property type="entry name" value="30S RIBOSOMAL PROTEIN"/>
    <property type="match status" value="1"/>
</dbReference>
<dbReference type="CDD" id="cd00552">
    <property type="entry name" value="RaiA"/>
    <property type="match status" value="1"/>
</dbReference>
<dbReference type="EMBL" id="LGAA01000002">
    <property type="protein sequence ID" value="KPD04483.1"/>
    <property type="molecule type" value="Genomic_DNA"/>
</dbReference>
<dbReference type="Gene3D" id="3.30.160.100">
    <property type="entry name" value="Ribosome hibernation promotion factor-like"/>
    <property type="match status" value="1"/>
</dbReference>
<evidence type="ECO:0000256" key="3">
    <source>
        <dbReference type="ARBA" id="ARBA00038695"/>
    </source>
</evidence>
<accession>A0A0N0IC59</accession>
<keyword evidence="1" id="KW-0810">Translation regulation</keyword>
<evidence type="ECO:0000256" key="5">
    <source>
        <dbReference type="ARBA" id="ARBA00041319"/>
    </source>
</evidence>
<dbReference type="NCBIfam" id="TIGR00741">
    <property type="entry name" value="yfiA"/>
    <property type="match status" value="1"/>
</dbReference>
<keyword evidence="7" id="KW-1185">Reference proteome</keyword>
<name>A0A0N0IC59_9GAMM</name>
<evidence type="ECO:0000313" key="6">
    <source>
        <dbReference type="EMBL" id="KPD04483.1"/>
    </source>
</evidence>
<evidence type="ECO:0000313" key="7">
    <source>
        <dbReference type="Proteomes" id="UP000053226"/>
    </source>
</evidence>
<comment type="caution">
    <text evidence="6">The sequence shown here is derived from an EMBL/GenBank/DDBJ whole genome shotgun (WGS) entry which is preliminary data.</text>
</comment>